<dbReference type="EMBL" id="FPCA01000001">
    <property type="protein sequence ID" value="SFU49230.1"/>
    <property type="molecule type" value="Genomic_DNA"/>
</dbReference>
<keyword evidence="3" id="KW-1185">Reference proteome</keyword>
<protein>
    <recommendedName>
        <fullName evidence="4">TspO and MBR related proteins</fullName>
    </recommendedName>
</protein>
<dbReference type="RefSeq" id="WP_068836436.1">
    <property type="nucleotide sequence ID" value="NZ_BMXC01000001.1"/>
</dbReference>
<reference evidence="3" key="1">
    <citation type="submission" date="2016-10" db="EMBL/GenBank/DDBJ databases">
        <authorList>
            <person name="Varghese N."/>
        </authorList>
    </citation>
    <scope>NUCLEOTIDE SEQUENCE [LARGE SCALE GENOMIC DNA]</scope>
    <source>
        <strain evidence="3">DSM 18820</strain>
    </source>
</reference>
<feature type="transmembrane region" description="Helical" evidence="1">
    <location>
        <begin position="46"/>
        <end position="72"/>
    </location>
</feature>
<feature type="transmembrane region" description="Helical" evidence="1">
    <location>
        <begin position="155"/>
        <end position="177"/>
    </location>
</feature>
<evidence type="ECO:0000313" key="3">
    <source>
        <dbReference type="Proteomes" id="UP000182491"/>
    </source>
</evidence>
<feature type="transmembrane region" description="Helical" evidence="1">
    <location>
        <begin position="116"/>
        <end position="134"/>
    </location>
</feature>
<name>A0A1I7GLA3_9BACT</name>
<accession>A0A1I7GLA3</accession>
<feature type="transmembrane region" description="Helical" evidence="1">
    <location>
        <begin position="92"/>
        <end position="110"/>
    </location>
</feature>
<dbReference type="PANTHER" id="PTHR33802">
    <property type="entry name" value="SI:CH211-161H7.5-RELATED"/>
    <property type="match status" value="1"/>
</dbReference>
<sequence length="278" mass="30837">MRSIKLLAVLNAVFFLVHLVLSQLTQLELLNSQTIGKVSDKYPTLFTPAGITFSIWGLIYLALAAFCVYHLVKAYKADAAHEANEDLRRTGYLFMLNNLATGAWTIAWVYEWLLVSVVLMLLQLFTLLAIQLRLNIYDPARTSASRWFTQFPLSIYFGWICIATIANISACLVGFGWDSFGLAPGSWAMLLIAVATLLTVFVVLSRRNPFVGLVTVWAFYGIVLKHQELAFSSSGAISTAAWIGLVVVALTVIFQVYSNAKKQKKENTYSSQTGGDTQ</sequence>
<proteinExistence type="predicted"/>
<dbReference type="Proteomes" id="UP000182491">
    <property type="component" value="Unassembled WGS sequence"/>
</dbReference>
<evidence type="ECO:0000256" key="1">
    <source>
        <dbReference type="SAM" id="Phobius"/>
    </source>
</evidence>
<dbReference type="OrthoDB" id="5189031at2"/>
<organism evidence="2 3">
    <name type="scientific">Pontibacter akesuensis</name>
    <dbReference type="NCBI Taxonomy" id="388950"/>
    <lineage>
        <taxon>Bacteria</taxon>
        <taxon>Pseudomonadati</taxon>
        <taxon>Bacteroidota</taxon>
        <taxon>Cytophagia</taxon>
        <taxon>Cytophagales</taxon>
        <taxon>Hymenobacteraceae</taxon>
        <taxon>Pontibacter</taxon>
    </lineage>
</organism>
<dbReference type="STRING" id="388950.GCA_001611675_00203"/>
<keyword evidence="1" id="KW-0812">Transmembrane</keyword>
<evidence type="ECO:0008006" key="4">
    <source>
        <dbReference type="Google" id="ProtNLM"/>
    </source>
</evidence>
<keyword evidence="1" id="KW-1133">Transmembrane helix</keyword>
<gene>
    <name evidence="2" type="ORF">SAMN04487941_1107</name>
</gene>
<dbReference type="AlphaFoldDB" id="A0A1I7GLA3"/>
<keyword evidence="1" id="KW-0472">Membrane</keyword>
<evidence type="ECO:0000313" key="2">
    <source>
        <dbReference type="EMBL" id="SFU49230.1"/>
    </source>
</evidence>
<feature type="transmembrane region" description="Helical" evidence="1">
    <location>
        <begin position="183"/>
        <end position="203"/>
    </location>
</feature>
<dbReference type="PANTHER" id="PTHR33802:SF1">
    <property type="entry name" value="XK-RELATED PROTEIN"/>
    <property type="match status" value="1"/>
</dbReference>
<feature type="transmembrane region" description="Helical" evidence="1">
    <location>
        <begin position="239"/>
        <end position="257"/>
    </location>
</feature>
<feature type="transmembrane region" description="Helical" evidence="1">
    <location>
        <begin position="210"/>
        <end position="227"/>
    </location>
</feature>